<organism evidence="1 2">
    <name type="scientific">Streptococcus oralis</name>
    <dbReference type="NCBI Taxonomy" id="1303"/>
    <lineage>
        <taxon>Bacteria</taxon>
        <taxon>Bacillati</taxon>
        <taxon>Bacillota</taxon>
        <taxon>Bacilli</taxon>
        <taxon>Lactobacillales</taxon>
        <taxon>Streptococcaceae</taxon>
        <taxon>Streptococcus</taxon>
    </lineage>
</organism>
<name>A0A139P970_STROR</name>
<comment type="caution">
    <text evidence="1">The sequence shown here is derived from an EMBL/GenBank/DDBJ whole genome shotgun (WGS) entry which is preliminary data.</text>
</comment>
<evidence type="ECO:0000313" key="2">
    <source>
        <dbReference type="Proteomes" id="UP000072653"/>
    </source>
</evidence>
<evidence type="ECO:0000313" key="1">
    <source>
        <dbReference type="EMBL" id="KXT84404.1"/>
    </source>
</evidence>
<dbReference type="PATRIC" id="fig|1303.79.peg.2155"/>
<dbReference type="AlphaFoldDB" id="A0A139P970"/>
<dbReference type="EMBL" id="LQOB01000333">
    <property type="protein sequence ID" value="KXT84404.1"/>
    <property type="molecule type" value="Genomic_DNA"/>
</dbReference>
<protein>
    <submittedName>
        <fullName evidence="1">Uncharacterized protein</fullName>
    </submittedName>
</protein>
<accession>A0A139P970</accession>
<proteinExistence type="predicted"/>
<dbReference type="RefSeq" id="WP_277730664.1">
    <property type="nucleotide sequence ID" value="NZ_KQ969576.1"/>
</dbReference>
<dbReference type="Proteomes" id="UP000072653">
    <property type="component" value="Unassembled WGS sequence"/>
</dbReference>
<sequence>MIESGVESIGKGIHQGVETVKSVGKNVSDFFNGGLKAASSLFG</sequence>
<reference evidence="1 2" key="1">
    <citation type="submission" date="2016-01" db="EMBL/GenBank/DDBJ databases">
        <title>Highly variable Streptococcus oralis are common among viridans streptococci isolated from primates.</title>
        <authorList>
            <person name="Denapaite D."/>
            <person name="Rieger M."/>
            <person name="Koendgen S."/>
            <person name="Brueckner R."/>
            <person name="Ochigava I."/>
            <person name="Kappeler P."/>
            <person name="Maetz-Rensing K."/>
            <person name="Leendertz F."/>
            <person name="Hakenbeck R."/>
        </authorList>
    </citation>
    <scope>NUCLEOTIDE SEQUENCE [LARGE SCALE GENOMIC DNA]</scope>
    <source>
        <strain evidence="1 2">DD16</strain>
    </source>
</reference>
<gene>
    <name evidence="1" type="ORF">SORDD16_01819</name>
</gene>